<dbReference type="Proteomes" id="UP000275078">
    <property type="component" value="Unassembled WGS sequence"/>
</dbReference>
<keyword evidence="3" id="KW-1185">Reference proteome</keyword>
<reference evidence="2 3" key="1">
    <citation type="journal article" date="2018" name="Nat. Ecol. Evol.">
        <title>Pezizomycetes genomes reveal the molecular basis of ectomycorrhizal truffle lifestyle.</title>
        <authorList>
            <person name="Murat C."/>
            <person name="Payen T."/>
            <person name="Noel B."/>
            <person name="Kuo A."/>
            <person name="Morin E."/>
            <person name="Chen J."/>
            <person name="Kohler A."/>
            <person name="Krizsan K."/>
            <person name="Balestrini R."/>
            <person name="Da Silva C."/>
            <person name="Montanini B."/>
            <person name="Hainaut M."/>
            <person name="Levati E."/>
            <person name="Barry K.W."/>
            <person name="Belfiori B."/>
            <person name="Cichocki N."/>
            <person name="Clum A."/>
            <person name="Dockter R.B."/>
            <person name="Fauchery L."/>
            <person name="Guy J."/>
            <person name="Iotti M."/>
            <person name="Le Tacon F."/>
            <person name="Lindquist E.A."/>
            <person name="Lipzen A."/>
            <person name="Malagnac F."/>
            <person name="Mello A."/>
            <person name="Molinier V."/>
            <person name="Miyauchi S."/>
            <person name="Poulain J."/>
            <person name="Riccioni C."/>
            <person name="Rubini A."/>
            <person name="Sitrit Y."/>
            <person name="Splivallo R."/>
            <person name="Traeger S."/>
            <person name="Wang M."/>
            <person name="Zifcakova L."/>
            <person name="Wipf D."/>
            <person name="Zambonelli A."/>
            <person name="Paolocci F."/>
            <person name="Nowrousian M."/>
            <person name="Ottonello S."/>
            <person name="Baldrian P."/>
            <person name="Spatafora J.W."/>
            <person name="Henrissat B."/>
            <person name="Nagy L.G."/>
            <person name="Aury J.M."/>
            <person name="Wincker P."/>
            <person name="Grigoriev I.V."/>
            <person name="Bonfante P."/>
            <person name="Martin F.M."/>
        </authorList>
    </citation>
    <scope>NUCLEOTIDE SEQUENCE [LARGE SCALE GENOMIC DNA]</scope>
    <source>
        <strain evidence="2 3">RN42</strain>
    </source>
</reference>
<organism evidence="2 3">
    <name type="scientific">Ascobolus immersus RN42</name>
    <dbReference type="NCBI Taxonomy" id="1160509"/>
    <lineage>
        <taxon>Eukaryota</taxon>
        <taxon>Fungi</taxon>
        <taxon>Dikarya</taxon>
        <taxon>Ascomycota</taxon>
        <taxon>Pezizomycotina</taxon>
        <taxon>Pezizomycetes</taxon>
        <taxon>Pezizales</taxon>
        <taxon>Ascobolaceae</taxon>
        <taxon>Ascobolus</taxon>
    </lineage>
</organism>
<sequence length="172" mass="19593">MSTTSFQRFSTATNPGSLETTAPPGTLRKLPPAFCDFFFKLYPDLNFRFLFSQVPPQLGPFLEMCERRAGLIPYDEVVCGEMFERFIAEEVGYSGFMVMLYKHSETDLASLSNVHEVWDEYLIVFLSKEGKLCVFMEEGGIPFDVRWEYTEECFEKVCGLLEGLAEPFPGIG</sequence>
<accession>A0A3N4ILW1</accession>
<feature type="region of interest" description="Disordered" evidence="1">
    <location>
        <begin position="1"/>
        <end position="24"/>
    </location>
</feature>
<evidence type="ECO:0000313" key="3">
    <source>
        <dbReference type="Proteomes" id="UP000275078"/>
    </source>
</evidence>
<evidence type="ECO:0000313" key="2">
    <source>
        <dbReference type="EMBL" id="RPA85181.1"/>
    </source>
</evidence>
<proteinExistence type="predicted"/>
<protein>
    <submittedName>
        <fullName evidence="2">Uncharacterized protein</fullName>
    </submittedName>
</protein>
<evidence type="ECO:0000256" key="1">
    <source>
        <dbReference type="SAM" id="MobiDB-lite"/>
    </source>
</evidence>
<dbReference type="AlphaFoldDB" id="A0A3N4ILW1"/>
<feature type="compositionally biased region" description="Polar residues" evidence="1">
    <location>
        <begin position="1"/>
        <end position="20"/>
    </location>
</feature>
<name>A0A3N4ILW1_ASCIM</name>
<dbReference type="EMBL" id="ML119655">
    <property type="protein sequence ID" value="RPA85181.1"/>
    <property type="molecule type" value="Genomic_DNA"/>
</dbReference>
<gene>
    <name evidence="2" type="ORF">BJ508DRAFT_323008</name>
</gene>